<evidence type="ECO:0000313" key="3">
    <source>
        <dbReference type="EnsemblPlants" id="AUR62044288-RA:cds"/>
    </source>
</evidence>
<protein>
    <recommendedName>
        <fullName evidence="2">Neprosin PEP catalytic domain-containing protein</fullName>
    </recommendedName>
</protein>
<dbReference type="InterPro" id="IPR013103">
    <property type="entry name" value="RVT_2"/>
</dbReference>
<sequence>MYKDRHKIESYETNQKESTFIDEDYVPDSTMQEYTIISTPQQEEQTVQGSTSQSNDIQQPSCPTPTLRRSTRPHVPNRKYMNYLLLTDDGEPEDYYEASQTRDASKWGLAMKDEMQSLISNQTWELTELPIGSDMNDIIKLKHQLSKEFDMKDLGPTKKILGMQITRDKQRGTLQLSQSEYIKCVLQRFNMGDAKPVSTPLASHFRLSKDQSPQTDEDKEYMAKVSKTLKVGFNGGCGEEGVGTTRLKEVIPNLVELQRQKVNGFGFKDDSCPIETVPILRINQNNDVNNPLPLYLHCVALAHTNNLKRKFNGVGGSLAIYKPNVQNNDQSSSTRLKLSNGNDSFEAGWMVNPKVFNDKEAHLYASFSAGGKSCINIQCPGFVQVATDIPLGISPPKYSTIGGLQVAWNLSIDKYPVKEKQLDMPKELFNELAHVADKVEWGGEVYSYGPGYPKVPAPEMGNGLLATTNAPYSAVIAHSTYVDENFKNVLNPEDIHMVLDCDPLYTVIDGGYDTDFHGRMIFYGGTHKAS</sequence>
<proteinExistence type="predicted"/>
<dbReference type="InterPro" id="IPR053168">
    <property type="entry name" value="Glutamic_endopeptidase"/>
</dbReference>
<accession>A0A803NDU1</accession>
<dbReference type="PANTHER" id="PTHR31589:SF223">
    <property type="entry name" value="PROTEIN, PUTATIVE (DUF239)-RELATED"/>
    <property type="match status" value="1"/>
</dbReference>
<keyword evidence="4" id="KW-1185">Reference proteome</keyword>
<dbReference type="Gramene" id="AUR62044288-RA">
    <property type="protein sequence ID" value="AUR62044288-RA:cds"/>
    <property type="gene ID" value="AUR62044288"/>
</dbReference>
<feature type="compositionally biased region" description="Polar residues" evidence="1">
    <location>
        <begin position="39"/>
        <end position="61"/>
    </location>
</feature>
<reference evidence="3" key="1">
    <citation type="journal article" date="2017" name="Nature">
        <title>The genome of Chenopodium quinoa.</title>
        <authorList>
            <person name="Jarvis D.E."/>
            <person name="Ho Y.S."/>
            <person name="Lightfoot D.J."/>
            <person name="Schmoeckel S.M."/>
            <person name="Li B."/>
            <person name="Borm T.J.A."/>
            <person name="Ohyanagi H."/>
            <person name="Mineta K."/>
            <person name="Michell C.T."/>
            <person name="Saber N."/>
            <person name="Kharbatia N.M."/>
            <person name="Rupper R.R."/>
            <person name="Sharp A.R."/>
            <person name="Dally N."/>
            <person name="Boughton B.A."/>
            <person name="Woo Y.H."/>
            <person name="Gao G."/>
            <person name="Schijlen E.G.W.M."/>
            <person name="Guo X."/>
            <person name="Momin A.A."/>
            <person name="Negrao S."/>
            <person name="Al-Babili S."/>
            <person name="Gehring C."/>
            <person name="Roessner U."/>
            <person name="Jung C."/>
            <person name="Murphy K."/>
            <person name="Arold S.T."/>
            <person name="Gojobori T."/>
            <person name="van der Linden C.G."/>
            <person name="van Loo E.N."/>
            <person name="Jellen E.N."/>
            <person name="Maughan P.J."/>
            <person name="Tester M."/>
        </authorList>
    </citation>
    <scope>NUCLEOTIDE SEQUENCE [LARGE SCALE GENOMIC DNA]</scope>
    <source>
        <strain evidence="3">cv. PI 614886</strain>
    </source>
</reference>
<evidence type="ECO:0000313" key="4">
    <source>
        <dbReference type="Proteomes" id="UP000596660"/>
    </source>
</evidence>
<dbReference type="Pfam" id="PF03080">
    <property type="entry name" value="Neprosin"/>
    <property type="match status" value="1"/>
</dbReference>
<reference evidence="3" key="2">
    <citation type="submission" date="2021-03" db="UniProtKB">
        <authorList>
            <consortium name="EnsemblPlants"/>
        </authorList>
    </citation>
    <scope>IDENTIFICATION</scope>
</reference>
<feature type="domain" description="Neprosin PEP catalytic" evidence="2">
    <location>
        <begin position="291"/>
        <end position="530"/>
    </location>
</feature>
<evidence type="ECO:0000259" key="2">
    <source>
        <dbReference type="PROSITE" id="PS52045"/>
    </source>
</evidence>
<organism evidence="3 4">
    <name type="scientific">Chenopodium quinoa</name>
    <name type="common">Quinoa</name>
    <dbReference type="NCBI Taxonomy" id="63459"/>
    <lineage>
        <taxon>Eukaryota</taxon>
        <taxon>Viridiplantae</taxon>
        <taxon>Streptophyta</taxon>
        <taxon>Embryophyta</taxon>
        <taxon>Tracheophyta</taxon>
        <taxon>Spermatophyta</taxon>
        <taxon>Magnoliopsida</taxon>
        <taxon>eudicotyledons</taxon>
        <taxon>Gunneridae</taxon>
        <taxon>Pentapetalae</taxon>
        <taxon>Caryophyllales</taxon>
        <taxon>Chenopodiaceae</taxon>
        <taxon>Chenopodioideae</taxon>
        <taxon>Atripliceae</taxon>
        <taxon>Chenopodium</taxon>
    </lineage>
</organism>
<evidence type="ECO:0000256" key="1">
    <source>
        <dbReference type="SAM" id="MobiDB-lite"/>
    </source>
</evidence>
<dbReference type="AlphaFoldDB" id="A0A803NDU1"/>
<dbReference type="PROSITE" id="PS52045">
    <property type="entry name" value="NEPROSIN_PEP_CD"/>
    <property type="match status" value="1"/>
</dbReference>
<dbReference type="InterPro" id="IPR004314">
    <property type="entry name" value="Neprosin"/>
</dbReference>
<feature type="compositionally biased region" description="Basic and acidic residues" evidence="1">
    <location>
        <begin position="1"/>
        <end position="10"/>
    </location>
</feature>
<feature type="region of interest" description="Disordered" evidence="1">
    <location>
        <begin position="1"/>
        <end position="27"/>
    </location>
</feature>
<feature type="region of interest" description="Disordered" evidence="1">
    <location>
        <begin position="39"/>
        <end position="74"/>
    </location>
</feature>
<dbReference type="Proteomes" id="UP000596660">
    <property type="component" value="Unplaced"/>
</dbReference>
<name>A0A803NDU1_CHEQI</name>
<dbReference type="EnsemblPlants" id="AUR62044288-RA">
    <property type="protein sequence ID" value="AUR62044288-RA:cds"/>
    <property type="gene ID" value="AUR62044288"/>
</dbReference>
<dbReference type="PANTHER" id="PTHR31589">
    <property type="entry name" value="PROTEIN, PUTATIVE (DUF239)-RELATED-RELATED"/>
    <property type="match status" value="1"/>
</dbReference>
<dbReference type="Pfam" id="PF07727">
    <property type="entry name" value="RVT_2"/>
    <property type="match status" value="1"/>
</dbReference>